<sequence length="121" mass="13995">MVFNQGLICGRPGNICFALPSSWTLSYRIYTLLYADCEPRTIFAKWISRCSDPLELMLPQVGFKSSPRIVATTYETLDRLYKNYRFMGSANHRISEINGHGIHKHHRFKDSQLIDDFSCTD</sequence>
<reference evidence="1" key="1">
    <citation type="submission" date="2022-04" db="EMBL/GenBank/DDBJ databases">
        <title>A functionally conserved STORR gene fusion in Papaver species that diverged 16.8 million years ago.</title>
        <authorList>
            <person name="Catania T."/>
        </authorList>
    </citation>
    <scope>NUCLEOTIDE SEQUENCE</scope>
    <source>
        <strain evidence="1">S-188037</strain>
    </source>
</reference>
<gene>
    <name evidence="1" type="ORF">MKW98_025516</name>
</gene>
<evidence type="ECO:0000313" key="1">
    <source>
        <dbReference type="EMBL" id="KAI3895725.1"/>
    </source>
</evidence>
<keyword evidence="2" id="KW-1185">Reference proteome</keyword>
<proteinExistence type="predicted"/>
<dbReference type="EMBL" id="JAJJMB010011896">
    <property type="protein sequence ID" value="KAI3895725.1"/>
    <property type="molecule type" value="Genomic_DNA"/>
</dbReference>
<protein>
    <submittedName>
        <fullName evidence="1">Uncharacterized protein</fullName>
    </submittedName>
</protein>
<dbReference type="Proteomes" id="UP001202328">
    <property type="component" value="Unassembled WGS sequence"/>
</dbReference>
<dbReference type="AlphaFoldDB" id="A0AAD4XBY5"/>
<accession>A0AAD4XBY5</accession>
<evidence type="ECO:0000313" key="2">
    <source>
        <dbReference type="Proteomes" id="UP001202328"/>
    </source>
</evidence>
<organism evidence="1 2">
    <name type="scientific">Papaver atlanticum</name>
    <dbReference type="NCBI Taxonomy" id="357466"/>
    <lineage>
        <taxon>Eukaryota</taxon>
        <taxon>Viridiplantae</taxon>
        <taxon>Streptophyta</taxon>
        <taxon>Embryophyta</taxon>
        <taxon>Tracheophyta</taxon>
        <taxon>Spermatophyta</taxon>
        <taxon>Magnoliopsida</taxon>
        <taxon>Ranunculales</taxon>
        <taxon>Papaveraceae</taxon>
        <taxon>Papaveroideae</taxon>
        <taxon>Papaver</taxon>
    </lineage>
</organism>
<name>A0AAD4XBY5_9MAGN</name>
<comment type="caution">
    <text evidence="1">The sequence shown here is derived from an EMBL/GenBank/DDBJ whole genome shotgun (WGS) entry which is preliminary data.</text>
</comment>